<dbReference type="PROSITE" id="PS00041">
    <property type="entry name" value="HTH_ARAC_FAMILY_1"/>
    <property type="match status" value="1"/>
</dbReference>
<dbReference type="InterPro" id="IPR018062">
    <property type="entry name" value="HTH_AraC-typ_CS"/>
</dbReference>
<evidence type="ECO:0000256" key="2">
    <source>
        <dbReference type="ARBA" id="ARBA00023125"/>
    </source>
</evidence>
<proteinExistence type="predicted"/>
<evidence type="ECO:0000256" key="4">
    <source>
        <dbReference type="SAM" id="Phobius"/>
    </source>
</evidence>
<dbReference type="PANTHER" id="PTHR43280:SF28">
    <property type="entry name" value="HTH-TYPE TRANSCRIPTIONAL ACTIVATOR RHAS"/>
    <property type="match status" value="1"/>
</dbReference>
<keyword evidence="4" id="KW-0472">Membrane</keyword>
<dbReference type="PRINTS" id="PR00032">
    <property type="entry name" value="HTHARAC"/>
</dbReference>
<dbReference type="PROSITE" id="PS01124">
    <property type="entry name" value="HTH_ARAC_FAMILY_2"/>
    <property type="match status" value="1"/>
</dbReference>
<evidence type="ECO:0000256" key="1">
    <source>
        <dbReference type="ARBA" id="ARBA00023015"/>
    </source>
</evidence>
<dbReference type="Gene3D" id="1.10.10.60">
    <property type="entry name" value="Homeodomain-like"/>
    <property type="match status" value="2"/>
</dbReference>
<feature type="transmembrane region" description="Helical" evidence="4">
    <location>
        <begin position="12"/>
        <end position="32"/>
    </location>
</feature>
<keyword evidence="2" id="KW-0238">DNA-binding</keyword>
<keyword evidence="4" id="KW-0812">Transmembrane</keyword>
<keyword evidence="4" id="KW-1133">Transmembrane helix</keyword>
<sequence length="750" mass="85778">MNRLIANRGLLQIFFSLLLVIVIMFVSNYFVYKNSISGIYEKVTQNNRLVIKNIIQTFDGSFASVNNLMFNIQSIPYGSPKPGGDGTVDMAGVYSLQEHLSALASSIDFIEEVIVFYDDSDLAITSIGTTDINLLFNDKYRHPIHNANYWRTYAKSRHAFTVFKADDYSLSTGAAPAEKGRLMVAMNGNKVKMSDKHVMVLINVDKLLKRVDRNATIPGASLIVLDAERNVILSTEPDWNFAELLNEVYFNPSREATLTREDFEYNFYKSNYNDYIYIDKVPYQFQNIDSVTNASRLIMISAIICAVILSALLSVYLYKPIKAILKQLGGGAVKGNDFRKIHSGIVKIQSENESLKNQMSFVELEIRQSLFLQLLHDRSHSRDYELQLQNYYPYFFRERQFVMAAFRLKKADDGKAYAAPRIEEMTASLREGLLRLIGQDVVFHSGHLEFLALIGMDSSLDKKTVLRRLEAFVASAEMGAFEGYALQAYVSRVYDSSMKNCSAAYRDLREGMIARNMKQDGPVIDTEAVSIVTDIYYPIDKIEKLSNCALTGKTDEALGIVRDILQENADRNVHHYQLAHIARSMFYYMLKHADADEDEGMEIHRFEMAFCRKVDEAYGVSEIRRALVEAVPFIAGRSNREQKSKLNPAFINQYIELHYMENLHLDHMADVLGTSPKYFSNYFKRTFEVNYVEYLNKVRLSHAREFLKSTDWSVAEIGEKTGYLNSSTFTTTFKKYYGVSPSEYRKKHVS</sequence>
<feature type="domain" description="HTH araC/xylS-type" evidence="5">
    <location>
        <begin position="649"/>
        <end position="747"/>
    </location>
</feature>
<dbReference type="SMART" id="SM00342">
    <property type="entry name" value="HTH_ARAC"/>
    <property type="match status" value="1"/>
</dbReference>
<dbReference type="Pfam" id="PF12833">
    <property type="entry name" value="HTH_18"/>
    <property type="match status" value="1"/>
</dbReference>
<name>A0A927H4S5_9BACL</name>
<evidence type="ECO:0000259" key="5">
    <source>
        <dbReference type="PROSITE" id="PS01124"/>
    </source>
</evidence>
<feature type="transmembrane region" description="Helical" evidence="4">
    <location>
        <begin position="297"/>
        <end position="318"/>
    </location>
</feature>
<dbReference type="AlphaFoldDB" id="A0A927H4S5"/>
<keyword evidence="7" id="KW-1185">Reference proteome</keyword>
<evidence type="ECO:0000313" key="6">
    <source>
        <dbReference type="EMBL" id="MBD2868726.1"/>
    </source>
</evidence>
<dbReference type="PANTHER" id="PTHR43280">
    <property type="entry name" value="ARAC-FAMILY TRANSCRIPTIONAL REGULATOR"/>
    <property type="match status" value="1"/>
</dbReference>
<dbReference type="EMBL" id="JACXIY010000011">
    <property type="protein sequence ID" value="MBD2868726.1"/>
    <property type="molecule type" value="Genomic_DNA"/>
</dbReference>
<organism evidence="6 7">
    <name type="scientific">Paenibacillus arenilitoris</name>
    <dbReference type="NCBI Taxonomy" id="2772299"/>
    <lineage>
        <taxon>Bacteria</taxon>
        <taxon>Bacillati</taxon>
        <taxon>Bacillota</taxon>
        <taxon>Bacilli</taxon>
        <taxon>Bacillales</taxon>
        <taxon>Paenibacillaceae</taxon>
        <taxon>Paenibacillus</taxon>
    </lineage>
</organism>
<comment type="caution">
    <text evidence="6">The sequence shown here is derived from an EMBL/GenBank/DDBJ whole genome shotgun (WGS) entry which is preliminary data.</text>
</comment>
<evidence type="ECO:0000256" key="3">
    <source>
        <dbReference type="ARBA" id="ARBA00023163"/>
    </source>
</evidence>
<reference evidence="6" key="1">
    <citation type="submission" date="2020-09" db="EMBL/GenBank/DDBJ databases">
        <title>A novel bacterium of genus Paenibacillus, isolated from South China Sea.</title>
        <authorList>
            <person name="Huang H."/>
            <person name="Mo K."/>
            <person name="Hu Y."/>
        </authorList>
    </citation>
    <scope>NUCLEOTIDE SEQUENCE</scope>
    <source>
        <strain evidence="6">IB182493</strain>
    </source>
</reference>
<dbReference type="InterPro" id="IPR009057">
    <property type="entry name" value="Homeodomain-like_sf"/>
</dbReference>
<evidence type="ECO:0000313" key="7">
    <source>
        <dbReference type="Proteomes" id="UP000632125"/>
    </source>
</evidence>
<accession>A0A927H4S5</accession>
<dbReference type="SUPFAM" id="SSF46689">
    <property type="entry name" value="Homeodomain-like"/>
    <property type="match status" value="2"/>
</dbReference>
<keyword evidence="1" id="KW-0805">Transcription regulation</keyword>
<dbReference type="InterPro" id="IPR018060">
    <property type="entry name" value="HTH_AraC"/>
</dbReference>
<gene>
    <name evidence="6" type="ORF">IDH41_09050</name>
</gene>
<dbReference type="Proteomes" id="UP000632125">
    <property type="component" value="Unassembled WGS sequence"/>
</dbReference>
<dbReference type="InterPro" id="IPR020449">
    <property type="entry name" value="Tscrpt_reg_AraC-type_HTH"/>
</dbReference>
<keyword evidence="3" id="KW-0804">Transcription</keyword>
<dbReference type="GO" id="GO:0043565">
    <property type="term" value="F:sequence-specific DNA binding"/>
    <property type="evidence" value="ECO:0007669"/>
    <property type="project" value="InterPro"/>
</dbReference>
<protein>
    <submittedName>
        <fullName evidence="6">AraC family transcriptional regulator</fullName>
    </submittedName>
</protein>
<dbReference type="GO" id="GO:0003700">
    <property type="term" value="F:DNA-binding transcription factor activity"/>
    <property type="evidence" value="ECO:0007669"/>
    <property type="project" value="InterPro"/>
</dbReference>
<dbReference type="RefSeq" id="WP_190860256.1">
    <property type="nucleotide sequence ID" value="NZ_JACXIY010000011.1"/>
</dbReference>